<dbReference type="Gramene" id="Mp3g00580.1">
    <property type="protein sequence ID" value="Mp3g00580.1.cds"/>
    <property type="gene ID" value="Mp3g00580"/>
</dbReference>
<dbReference type="AlphaFoldDB" id="A0A2R6XNA7"/>
<evidence type="ECO:0000313" key="2">
    <source>
        <dbReference type="Proteomes" id="UP000244005"/>
    </source>
</evidence>
<accession>A0A2R6XNA7</accession>
<dbReference type="EMBL" id="KZ772679">
    <property type="protein sequence ID" value="PTQ47599.1"/>
    <property type="molecule type" value="Genomic_DNA"/>
</dbReference>
<name>A0A2R6XNA7_MARPO</name>
<gene>
    <name evidence="1" type="ORF">MARPO_0007s0054</name>
</gene>
<sequence>MGIEGCRHSRKLFAVFFRKKFLHPSHIPTSFSFPRIVEPLWTSSTEFYRLVVSNHFSSGSPTKICQRHEARPHTHSAEMSSPIGDVPAIIFSMTTDAKGGN</sequence>
<evidence type="ECO:0000313" key="1">
    <source>
        <dbReference type="EMBL" id="PTQ47599.1"/>
    </source>
</evidence>
<proteinExistence type="predicted"/>
<keyword evidence="2" id="KW-1185">Reference proteome</keyword>
<dbReference type="Proteomes" id="UP000244005">
    <property type="component" value="Unassembled WGS sequence"/>
</dbReference>
<organism evidence="1 2">
    <name type="scientific">Marchantia polymorpha</name>
    <name type="common">Common liverwort</name>
    <name type="synonym">Marchantia aquatica</name>
    <dbReference type="NCBI Taxonomy" id="3197"/>
    <lineage>
        <taxon>Eukaryota</taxon>
        <taxon>Viridiplantae</taxon>
        <taxon>Streptophyta</taxon>
        <taxon>Embryophyta</taxon>
        <taxon>Marchantiophyta</taxon>
        <taxon>Marchantiopsida</taxon>
        <taxon>Marchantiidae</taxon>
        <taxon>Marchantiales</taxon>
        <taxon>Marchantiaceae</taxon>
        <taxon>Marchantia</taxon>
    </lineage>
</organism>
<protein>
    <submittedName>
        <fullName evidence="1">Uncharacterized protein</fullName>
    </submittedName>
</protein>
<reference evidence="2" key="1">
    <citation type="journal article" date="2017" name="Cell">
        <title>Insights into land plant evolution garnered from the Marchantia polymorpha genome.</title>
        <authorList>
            <person name="Bowman J.L."/>
            <person name="Kohchi T."/>
            <person name="Yamato K.T."/>
            <person name="Jenkins J."/>
            <person name="Shu S."/>
            <person name="Ishizaki K."/>
            <person name="Yamaoka S."/>
            <person name="Nishihama R."/>
            <person name="Nakamura Y."/>
            <person name="Berger F."/>
            <person name="Adam C."/>
            <person name="Aki S.S."/>
            <person name="Althoff F."/>
            <person name="Araki T."/>
            <person name="Arteaga-Vazquez M.A."/>
            <person name="Balasubrmanian S."/>
            <person name="Barry K."/>
            <person name="Bauer D."/>
            <person name="Boehm C.R."/>
            <person name="Briginshaw L."/>
            <person name="Caballero-Perez J."/>
            <person name="Catarino B."/>
            <person name="Chen F."/>
            <person name="Chiyoda S."/>
            <person name="Chovatia M."/>
            <person name="Davies K.M."/>
            <person name="Delmans M."/>
            <person name="Demura T."/>
            <person name="Dierschke T."/>
            <person name="Dolan L."/>
            <person name="Dorantes-Acosta A.E."/>
            <person name="Eklund D.M."/>
            <person name="Florent S.N."/>
            <person name="Flores-Sandoval E."/>
            <person name="Fujiyama A."/>
            <person name="Fukuzawa H."/>
            <person name="Galik B."/>
            <person name="Grimanelli D."/>
            <person name="Grimwood J."/>
            <person name="Grossniklaus U."/>
            <person name="Hamada T."/>
            <person name="Haseloff J."/>
            <person name="Hetherington A.J."/>
            <person name="Higo A."/>
            <person name="Hirakawa Y."/>
            <person name="Hundley H.N."/>
            <person name="Ikeda Y."/>
            <person name="Inoue K."/>
            <person name="Inoue S.I."/>
            <person name="Ishida S."/>
            <person name="Jia Q."/>
            <person name="Kakita M."/>
            <person name="Kanazawa T."/>
            <person name="Kawai Y."/>
            <person name="Kawashima T."/>
            <person name="Kennedy M."/>
            <person name="Kinose K."/>
            <person name="Kinoshita T."/>
            <person name="Kohara Y."/>
            <person name="Koide E."/>
            <person name="Komatsu K."/>
            <person name="Kopischke S."/>
            <person name="Kubo M."/>
            <person name="Kyozuka J."/>
            <person name="Lagercrantz U."/>
            <person name="Lin S.S."/>
            <person name="Lindquist E."/>
            <person name="Lipzen A.M."/>
            <person name="Lu C.W."/>
            <person name="De Luna E."/>
            <person name="Martienssen R.A."/>
            <person name="Minamino N."/>
            <person name="Mizutani M."/>
            <person name="Mizutani M."/>
            <person name="Mochizuki N."/>
            <person name="Monte I."/>
            <person name="Mosher R."/>
            <person name="Nagasaki H."/>
            <person name="Nakagami H."/>
            <person name="Naramoto S."/>
            <person name="Nishitani K."/>
            <person name="Ohtani M."/>
            <person name="Okamoto T."/>
            <person name="Okumura M."/>
            <person name="Phillips J."/>
            <person name="Pollak B."/>
            <person name="Reinders A."/>
            <person name="Rovekamp M."/>
            <person name="Sano R."/>
            <person name="Sawa S."/>
            <person name="Schmid M.W."/>
            <person name="Shirakawa M."/>
            <person name="Solano R."/>
            <person name="Spunde A."/>
            <person name="Suetsugu N."/>
            <person name="Sugano S."/>
            <person name="Sugiyama A."/>
            <person name="Sun R."/>
            <person name="Suzuki Y."/>
            <person name="Takenaka M."/>
            <person name="Takezawa D."/>
            <person name="Tomogane H."/>
            <person name="Tsuzuki M."/>
            <person name="Ueda T."/>
            <person name="Umeda M."/>
            <person name="Ward J.M."/>
            <person name="Watanabe Y."/>
            <person name="Yazaki K."/>
            <person name="Yokoyama R."/>
            <person name="Yoshitake Y."/>
            <person name="Yotsui I."/>
            <person name="Zachgo S."/>
            <person name="Schmutz J."/>
        </authorList>
    </citation>
    <scope>NUCLEOTIDE SEQUENCE [LARGE SCALE GENOMIC DNA]</scope>
    <source>
        <strain evidence="2">Tak-1</strain>
    </source>
</reference>